<dbReference type="InterPro" id="IPR009003">
    <property type="entry name" value="Peptidase_S1_PA"/>
</dbReference>
<keyword evidence="6" id="KW-0472">Membrane</keyword>
<comment type="caution">
    <text evidence="8">The sequence shown here is derived from an EMBL/GenBank/DDBJ whole genome shotgun (WGS) entry which is preliminary data.</text>
</comment>
<dbReference type="SMART" id="SM00228">
    <property type="entry name" value="PDZ"/>
    <property type="match status" value="1"/>
</dbReference>
<evidence type="ECO:0000256" key="1">
    <source>
        <dbReference type="ARBA" id="ARBA00010541"/>
    </source>
</evidence>
<evidence type="ECO:0000256" key="2">
    <source>
        <dbReference type="ARBA" id="ARBA00022670"/>
    </source>
</evidence>
<dbReference type="Gene3D" id="2.30.42.10">
    <property type="match status" value="1"/>
</dbReference>
<comment type="similarity">
    <text evidence="1">Belongs to the peptidase S1C family.</text>
</comment>
<evidence type="ECO:0000256" key="5">
    <source>
        <dbReference type="SAM" id="MobiDB-lite"/>
    </source>
</evidence>
<reference evidence="8" key="1">
    <citation type="journal article" date="2014" name="Int. J. Syst. Evol. Microbiol.">
        <title>Complete genome sequence of Corynebacterium casei LMG S-19264T (=DSM 44701T), isolated from a smear-ripened cheese.</title>
        <authorList>
            <consortium name="US DOE Joint Genome Institute (JGI-PGF)"/>
            <person name="Walter F."/>
            <person name="Albersmeier A."/>
            <person name="Kalinowski J."/>
            <person name="Ruckert C."/>
        </authorList>
    </citation>
    <scope>NUCLEOTIDE SEQUENCE</scope>
    <source>
        <strain evidence="8">CGMCC 1.16134</strain>
    </source>
</reference>
<evidence type="ECO:0000256" key="6">
    <source>
        <dbReference type="SAM" id="Phobius"/>
    </source>
</evidence>
<dbReference type="Pfam" id="PF13180">
    <property type="entry name" value="PDZ_2"/>
    <property type="match status" value="1"/>
</dbReference>
<dbReference type="GO" id="GO:0004252">
    <property type="term" value="F:serine-type endopeptidase activity"/>
    <property type="evidence" value="ECO:0007669"/>
    <property type="project" value="InterPro"/>
</dbReference>
<dbReference type="SUPFAM" id="SSF50156">
    <property type="entry name" value="PDZ domain-like"/>
    <property type="match status" value="1"/>
</dbReference>
<dbReference type="InterPro" id="IPR001940">
    <property type="entry name" value="Peptidase_S1C"/>
</dbReference>
<reference evidence="8" key="2">
    <citation type="submission" date="2020-09" db="EMBL/GenBank/DDBJ databases">
        <authorList>
            <person name="Sun Q."/>
            <person name="Zhou Y."/>
        </authorList>
    </citation>
    <scope>NUCLEOTIDE SEQUENCE</scope>
    <source>
        <strain evidence="8">CGMCC 1.16134</strain>
    </source>
</reference>
<dbReference type="GO" id="GO:0006508">
    <property type="term" value="P:proteolysis"/>
    <property type="evidence" value="ECO:0007669"/>
    <property type="project" value="UniProtKB-KW"/>
</dbReference>
<proteinExistence type="inferred from homology"/>
<feature type="compositionally biased region" description="Basic and acidic residues" evidence="5">
    <location>
        <begin position="15"/>
        <end position="24"/>
    </location>
</feature>
<dbReference type="EMBL" id="BMKR01000006">
    <property type="protein sequence ID" value="GGF73907.1"/>
    <property type="molecule type" value="Genomic_DNA"/>
</dbReference>
<dbReference type="Pfam" id="PF13365">
    <property type="entry name" value="Trypsin_2"/>
    <property type="match status" value="1"/>
</dbReference>
<dbReference type="InterPro" id="IPR051201">
    <property type="entry name" value="Chloro_Bact_Ser_Proteases"/>
</dbReference>
<protein>
    <submittedName>
        <fullName evidence="8">Peptidase S1</fullName>
    </submittedName>
</protein>
<feature type="compositionally biased region" description="Low complexity" evidence="5">
    <location>
        <begin position="27"/>
        <end position="43"/>
    </location>
</feature>
<feature type="compositionally biased region" description="Gly residues" evidence="5">
    <location>
        <begin position="94"/>
        <end position="114"/>
    </location>
</feature>
<keyword evidence="6" id="KW-0812">Transmembrane</keyword>
<sequence>MDDNKNGYSRNDQPAPDREWDNNQERSTSNQSSESGSSYYYSYGPFKSVNKDELNAEGVEHYNRREPERVEVTPPQPVQPIPYSNTSLRAPGYDGNGGGGRGNGGNGGEGGSGGWQYKSKPKSSLKTVLISFLAGMVVLSGSMFMADRGNWFTGDEPAPVASSATAKVTNESAGSLPTTTTTSLVTGSGDVSSVVDNVGPAVVKIDTLVNASSRGTNSRSTDPFSQFFFGDQFGGGGSQQTEPDTQSGSGSSSQLVPYGIGTGFIYDKSGYILTNQHVINGADVIQVTIDGTTKPYEAKLLGASKDLDLAVLKIEGSGDFPVVSLGDSDTLKVGSAVVAIGNPQGFDHTVTTGVLSAKGRSIDINEEDGSGSRNYKNLLQTDASINPGNSGGPLLNMNGQVIGMNVAVSTESQGIGFAIAVNTIKEVVDKLEANQAIPKEPVPFIGATLMTITDEVAKQMGTDIKEGSVVAEIIYKSPAYTADLRPYDIITGINGTKYATSQDLITFIQSLKVGDKATLNVIRDGKTLDLPVTIGNKNDFDTTQTQQQ</sequence>
<feature type="compositionally biased region" description="Polar residues" evidence="5">
    <location>
        <begin position="1"/>
        <end position="12"/>
    </location>
</feature>
<dbReference type="SUPFAM" id="SSF50494">
    <property type="entry name" value="Trypsin-like serine proteases"/>
    <property type="match status" value="1"/>
</dbReference>
<evidence type="ECO:0000259" key="7">
    <source>
        <dbReference type="SMART" id="SM00228"/>
    </source>
</evidence>
<keyword evidence="3" id="KW-0378">Hydrolase</keyword>
<dbReference type="PRINTS" id="PR00834">
    <property type="entry name" value="PROTEASES2C"/>
</dbReference>
<feature type="region of interest" description="Disordered" evidence="5">
    <location>
        <begin position="1"/>
        <end position="120"/>
    </location>
</feature>
<dbReference type="InterPro" id="IPR036034">
    <property type="entry name" value="PDZ_sf"/>
</dbReference>
<gene>
    <name evidence="8" type="ORF">GCM10010912_18940</name>
</gene>
<evidence type="ECO:0000256" key="4">
    <source>
        <dbReference type="ARBA" id="ARBA00022825"/>
    </source>
</evidence>
<feature type="compositionally biased region" description="Basic and acidic residues" evidence="5">
    <location>
        <begin position="49"/>
        <end position="71"/>
    </location>
</feature>
<dbReference type="PANTHER" id="PTHR43343">
    <property type="entry name" value="PEPTIDASE S12"/>
    <property type="match status" value="1"/>
</dbReference>
<keyword evidence="4" id="KW-0720">Serine protease</keyword>
<evidence type="ECO:0000313" key="9">
    <source>
        <dbReference type="Proteomes" id="UP000637643"/>
    </source>
</evidence>
<dbReference type="AlphaFoldDB" id="A0A917C654"/>
<accession>A0A917C654</accession>
<evidence type="ECO:0000256" key="3">
    <source>
        <dbReference type="ARBA" id="ARBA00022801"/>
    </source>
</evidence>
<evidence type="ECO:0000313" key="8">
    <source>
        <dbReference type="EMBL" id="GGF73907.1"/>
    </source>
</evidence>
<dbReference type="RefSeq" id="WP_189024158.1">
    <property type="nucleotide sequence ID" value="NZ_BMKR01000006.1"/>
</dbReference>
<keyword evidence="2" id="KW-0645">Protease</keyword>
<dbReference type="Gene3D" id="2.40.10.10">
    <property type="entry name" value="Trypsin-like serine proteases"/>
    <property type="match status" value="2"/>
</dbReference>
<dbReference type="Proteomes" id="UP000637643">
    <property type="component" value="Unassembled WGS sequence"/>
</dbReference>
<name>A0A917C654_9BACL</name>
<dbReference type="InterPro" id="IPR001478">
    <property type="entry name" value="PDZ"/>
</dbReference>
<keyword evidence="9" id="KW-1185">Reference proteome</keyword>
<feature type="transmembrane region" description="Helical" evidence="6">
    <location>
        <begin position="127"/>
        <end position="146"/>
    </location>
</feature>
<dbReference type="PANTHER" id="PTHR43343:SF3">
    <property type="entry name" value="PROTEASE DO-LIKE 8, CHLOROPLASTIC"/>
    <property type="match status" value="1"/>
</dbReference>
<organism evidence="8 9">
    <name type="scientific">Paenibacillus albidus</name>
    <dbReference type="NCBI Taxonomy" id="2041023"/>
    <lineage>
        <taxon>Bacteria</taxon>
        <taxon>Bacillati</taxon>
        <taxon>Bacillota</taxon>
        <taxon>Bacilli</taxon>
        <taxon>Bacillales</taxon>
        <taxon>Paenibacillaceae</taxon>
        <taxon>Paenibacillus</taxon>
    </lineage>
</organism>
<dbReference type="InterPro" id="IPR043504">
    <property type="entry name" value="Peptidase_S1_PA_chymotrypsin"/>
</dbReference>
<keyword evidence="6" id="KW-1133">Transmembrane helix</keyword>
<feature type="domain" description="PDZ" evidence="7">
    <location>
        <begin position="443"/>
        <end position="525"/>
    </location>
</feature>